<sequence>MAKTKIIDLINRISEIARKEKWTKSYDRDLDYFCWTNLNQTKNARLVKISNEVLIYFNPKGLIKGIGVEYLKNNFIEHNPEYKNLTKFFTEKAEGGVFTIPKSKEKEKKVSDEFDSFAKELVREVKVENWENAQSSEMLEKLISTAISN</sequence>
<name>A0A1G2IGX8_9BACT</name>
<evidence type="ECO:0000313" key="2">
    <source>
        <dbReference type="Proteomes" id="UP000176774"/>
    </source>
</evidence>
<accession>A0A1G2IGX8</accession>
<organism evidence="1 2">
    <name type="scientific">Candidatus Staskawiczbacteria bacterium RIFCSPLOWO2_01_FULL_38_12b</name>
    <dbReference type="NCBI Taxonomy" id="1802214"/>
    <lineage>
        <taxon>Bacteria</taxon>
        <taxon>Candidatus Staskawicziibacteriota</taxon>
    </lineage>
</organism>
<gene>
    <name evidence="1" type="ORF">A2908_04705</name>
</gene>
<evidence type="ECO:0000313" key="1">
    <source>
        <dbReference type="EMBL" id="OGZ73994.1"/>
    </source>
</evidence>
<proteinExistence type="predicted"/>
<dbReference type="AlphaFoldDB" id="A0A1G2IGX8"/>
<reference evidence="1 2" key="1">
    <citation type="journal article" date="2016" name="Nat. Commun.">
        <title>Thousands of microbial genomes shed light on interconnected biogeochemical processes in an aquifer system.</title>
        <authorList>
            <person name="Anantharaman K."/>
            <person name="Brown C.T."/>
            <person name="Hug L.A."/>
            <person name="Sharon I."/>
            <person name="Castelle C.J."/>
            <person name="Probst A.J."/>
            <person name="Thomas B.C."/>
            <person name="Singh A."/>
            <person name="Wilkins M.J."/>
            <person name="Karaoz U."/>
            <person name="Brodie E.L."/>
            <person name="Williams K.H."/>
            <person name="Hubbard S.S."/>
            <person name="Banfield J.F."/>
        </authorList>
    </citation>
    <scope>NUCLEOTIDE SEQUENCE [LARGE SCALE GENOMIC DNA]</scope>
</reference>
<dbReference type="Proteomes" id="UP000176774">
    <property type="component" value="Unassembled WGS sequence"/>
</dbReference>
<comment type="caution">
    <text evidence="1">The sequence shown here is derived from an EMBL/GenBank/DDBJ whole genome shotgun (WGS) entry which is preliminary data.</text>
</comment>
<protein>
    <submittedName>
        <fullName evidence="1">Uncharacterized protein</fullName>
    </submittedName>
</protein>
<dbReference type="STRING" id="1802214.A2908_04705"/>
<dbReference type="EMBL" id="MHPA01000004">
    <property type="protein sequence ID" value="OGZ73994.1"/>
    <property type="molecule type" value="Genomic_DNA"/>
</dbReference>